<comment type="caution">
    <text evidence="2">The sequence shown here is derived from an EMBL/GenBank/DDBJ whole genome shotgun (WGS) entry which is preliminary data.</text>
</comment>
<proteinExistence type="predicted"/>
<sequence length="1002" mass="115176">MSRRSLLSEDRILSEMILKNMQKAAQMNVDMCEIFDEEQMWLLNVYKETYSFQPYLTFFLSLGLLSHFAQNSFYTTYTSRDHLPVHLYLWLLGSSGSGKTNCFKQLEKALYKVEKMFPSTYLKPVPIGGKEADNDQSSIVSHTNHLGLRLHLSTNNKILLNDDADIIAEHFGLFNANDSTKEQERNLILCGHDGFRNFSRTTGSSLINIDNRRLSIAIATTGNKLVKNLKNWMNFSAFDGSHNRFIYMSIPRIVFSRPQHFVFSTNAKRNPSLAHLGVIVHLFGSVRFVFQMSETERIKFCGATFDSMNTDEQSQTQENRSAMYTLWNLAIDLREMIDQNEDEQRQIKDFYEKAGVTLPRLACLIQIYFNAINILKKVRDSILFCEGDNSDLIINDDFVRSVTTLIRKEYYMFDKSYVPAVESESVLLEPMILVEKNAVLAAWKWYEQYLTIASTLFTIDPDFSSTNLKTSPPNPHRKNLKEMIMLFDFNIFPVSSISDKHPITGHTGFLKNRPGLGERALQELLDDNLIKYNNFLIDARGRSVKAYLKLPVPNDCGPVKETFLRKLIKHNINIEDYCSIYEKSCIPPNNKLSLLTKQIFENNASFVNQYSKYRNQLQDIIQKHVDCQNIQETDEGLFTVLNQSAFTSNWNNIINITQESCANKRKTNNLLQKPQPITTVAENASTSTEKESSISELNLQEASVVPKPFHTTTNENLPEVQEKSVVGSISPSEIFDDQSDVEENGKKNVENSTSNDVSDKKELAIKKAMTNIMMSKSVIFSKTDLSQICNKSDIRSDALQRLISAKLLRHGNNYWIEPNRVKTSSKKIVNRLLREGWIKLGPQSQLTSLKFEFIQILQKEVGISYDEYLKQFFPSQEKNVFTHNNWLLSDELIQLFQETSFYKEHVRWDVSRFRPNDESRQIEKHGETLTGDVVSSSNNIQVRMVYQSQEHVEPAAEVYDAQGETAHGWSSSTRSKRKTPLHDNNGENQNQKRIQPTRAKKN</sequence>
<accession>A0A815UWK5</accession>
<reference evidence="2" key="1">
    <citation type="submission" date="2021-02" db="EMBL/GenBank/DDBJ databases">
        <authorList>
            <person name="Nowell W R."/>
        </authorList>
    </citation>
    <scope>NUCLEOTIDE SEQUENCE</scope>
</reference>
<organism evidence="2 3">
    <name type="scientific">Adineta ricciae</name>
    <name type="common">Rotifer</name>
    <dbReference type="NCBI Taxonomy" id="249248"/>
    <lineage>
        <taxon>Eukaryota</taxon>
        <taxon>Metazoa</taxon>
        <taxon>Spiralia</taxon>
        <taxon>Gnathifera</taxon>
        <taxon>Rotifera</taxon>
        <taxon>Eurotatoria</taxon>
        <taxon>Bdelloidea</taxon>
        <taxon>Adinetida</taxon>
        <taxon>Adinetidae</taxon>
        <taxon>Adineta</taxon>
    </lineage>
</organism>
<gene>
    <name evidence="2" type="ORF">XAT740_LOCUS41278</name>
</gene>
<dbReference type="EMBL" id="CAJNOR010004804">
    <property type="protein sequence ID" value="CAF1528382.1"/>
    <property type="molecule type" value="Genomic_DNA"/>
</dbReference>
<dbReference type="AlphaFoldDB" id="A0A815UWK5"/>
<keyword evidence="3" id="KW-1185">Reference proteome</keyword>
<evidence type="ECO:0000313" key="3">
    <source>
        <dbReference type="Proteomes" id="UP000663828"/>
    </source>
</evidence>
<feature type="region of interest" description="Disordered" evidence="1">
    <location>
        <begin position="728"/>
        <end position="755"/>
    </location>
</feature>
<protein>
    <submittedName>
        <fullName evidence="2">Uncharacterized protein</fullName>
    </submittedName>
</protein>
<evidence type="ECO:0000313" key="2">
    <source>
        <dbReference type="EMBL" id="CAF1528382.1"/>
    </source>
</evidence>
<name>A0A815UWK5_ADIRI</name>
<feature type="region of interest" description="Disordered" evidence="1">
    <location>
        <begin position="958"/>
        <end position="1002"/>
    </location>
</feature>
<dbReference type="Proteomes" id="UP000663828">
    <property type="component" value="Unassembled WGS sequence"/>
</dbReference>
<evidence type="ECO:0000256" key="1">
    <source>
        <dbReference type="SAM" id="MobiDB-lite"/>
    </source>
</evidence>